<dbReference type="EMBL" id="CAJNOJ010000559">
    <property type="protein sequence ID" value="CAF1484381.1"/>
    <property type="molecule type" value="Genomic_DNA"/>
</dbReference>
<evidence type="ECO:0000259" key="1">
    <source>
        <dbReference type="Pfam" id="PF17906"/>
    </source>
</evidence>
<dbReference type="GO" id="GO:0031297">
    <property type="term" value="P:replication fork processing"/>
    <property type="evidence" value="ECO:0007669"/>
    <property type="project" value="TreeGrafter"/>
</dbReference>
<evidence type="ECO:0000313" key="2">
    <source>
        <dbReference type="EMBL" id="CAF1484381.1"/>
    </source>
</evidence>
<dbReference type="InterPro" id="IPR052709">
    <property type="entry name" value="Transposase-MT_Hybrid"/>
</dbReference>
<name>A0A815S0G0_ADIRI</name>
<dbReference type="InterPro" id="IPR041426">
    <property type="entry name" value="Mos1_HTH"/>
</dbReference>
<dbReference type="PANTHER" id="PTHR46060:SF2">
    <property type="entry name" value="HISTONE-LYSINE N-METHYLTRANSFERASE SETMAR"/>
    <property type="match status" value="1"/>
</dbReference>
<dbReference type="GO" id="GO:0003697">
    <property type="term" value="F:single-stranded DNA binding"/>
    <property type="evidence" value="ECO:0007669"/>
    <property type="project" value="TreeGrafter"/>
</dbReference>
<dbReference type="AlphaFoldDB" id="A0A815S0G0"/>
<dbReference type="Proteomes" id="UP000663852">
    <property type="component" value="Unassembled WGS sequence"/>
</dbReference>
<dbReference type="GO" id="GO:0044774">
    <property type="term" value="P:mitotic DNA integrity checkpoint signaling"/>
    <property type="evidence" value="ECO:0007669"/>
    <property type="project" value="TreeGrafter"/>
</dbReference>
<dbReference type="Gene3D" id="1.10.10.10">
    <property type="entry name" value="Winged helix-like DNA-binding domain superfamily/Winged helix DNA-binding domain"/>
    <property type="match status" value="1"/>
</dbReference>
<dbReference type="InterPro" id="IPR001888">
    <property type="entry name" value="Transposase_1"/>
</dbReference>
<protein>
    <recommendedName>
        <fullName evidence="1">Mos1 transposase HTH domain-containing protein</fullName>
    </recommendedName>
</protein>
<dbReference type="InterPro" id="IPR036397">
    <property type="entry name" value="RNaseH_sf"/>
</dbReference>
<dbReference type="GO" id="GO:0005634">
    <property type="term" value="C:nucleus"/>
    <property type="evidence" value="ECO:0007669"/>
    <property type="project" value="TreeGrafter"/>
</dbReference>
<evidence type="ECO:0000313" key="3">
    <source>
        <dbReference type="Proteomes" id="UP000663852"/>
    </source>
</evidence>
<gene>
    <name evidence="2" type="ORF">EDS130_LOCUS41632</name>
</gene>
<dbReference type="GO" id="GO:0015074">
    <property type="term" value="P:DNA integration"/>
    <property type="evidence" value="ECO:0007669"/>
    <property type="project" value="TreeGrafter"/>
</dbReference>
<reference evidence="2" key="1">
    <citation type="submission" date="2021-02" db="EMBL/GenBank/DDBJ databases">
        <authorList>
            <person name="Nowell W R."/>
        </authorList>
    </citation>
    <scope>NUCLEOTIDE SEQUENCE</scope>
</reference>
<dbReference type="Pfam" id="PF01359">
    <property type="entry name" value="Transposase_1"/>
    <property type="match status" value="1"/>
</dbReference>
<dbReference type="GO" id="GO:0035861">
    <property type="term" value="C:site of double-strand break"/>
    <property type="evidence" value="ECO:0007669"/>
    <property type="project" value="TreeGrafter"/>
</dbReference>
<accession>A0A815S0G0</accession>
<feature type="domain" description="Mos1 transposase HTH" evidence="1">
    <location>
        <begin position="15"/>
        <end position="64"/>
    </location>
</feature>
<dbReference type="Pfam" id="PF17906">
    <property type="entry name" value="HTH_48"/>
    <property type="match status" value="1"/>
</dbReference>
<dbReference type="OrthoDB" id="616263at2759"/>
<dbReference type="GO" id="GO:0003690">
    <property type="term" value="F:double-stranded DNA binding"/>
    <property type="evidence" value="ECO:0007669"/>
    <property type="project" value="TreeGrafter"/>
</dbReference>
<dbReference type="GO" id="GO:0000014">
    <property type="term" value="F:single-stranded DNA endodeoxyribonuclease activity"/>
    <property type="evidence" value="ECO:0007669"/>
    <property type="project" value="TreeGrafter"/>
</dbReference>
<dbReference type="GO" id="GO:0000793">
    <property type="term" value="C:condensed chromosome"/>
    <property type="evidence" value="ECO:0007669"/>
    <property type="project" value="TreeGrafter"/>
</dbReference>
<dbReference type="Gene3D" id="1.10.10.1450">
    <property type="match status" value="1"/>
</dbReference>
<dbReference type="GO" id="GO:0042800">
    <property type="term" value="F:histone H3K4 methyltransferase activity"/>
    <property type="evidence" value="ECO:0007669"/>
    <property type="project" value="TreeGrafter"/>
</dbReference>
<dbReference type="GO" id="GO:0006303">
    <property type="term" value="P:double-strand break repair via nonhomologous end joining"/>
    <property type="evidence" value="ECO:0007669"/>
    <property type="project" value="TreeGrafter"/>
</dbReference>
<comment type="caution">
    <text evidence="2">The sequence shown here is derived from an EMBL/GenBank/DDBJ whole genome shotgun (WGS) entry which is preliminary data.</text>
</comment>
<dbReference type="GO" id="GO:0044547">
    <property type="term" value="F:DNA topoisomerase binding"/>
    <property type="evidence" value="ECO:0007669"/>
    <property type="project" value="TreeGrafter"/>
</dbReference>
<dbReference type="PANTHER" id="PTHR46060">
    <property type="entry name" value="MARINER MOS1 TRANSPOSASE-LIKE PROTEIN"/>
    <property type="match status" value="1"/>
</dbReference>
<dbReference type="GO" id="GO:0046975">
    <property type="term" value="F:histone H3K36 methyltransferase activity"/>
    <property type="evidence" value="ECO:0007669"/>
    <property type="project" value="TreeGrafter"/>
</dbReference>
<sequence>MDMDVDQELEFKISRRELRVLLLHEFRLGHKATDAASNICSTMGKDVLSIRTAQHWFNRFKNGNLELDDLPRSGRPIEVDMDALKQLIEEDPRLTTRCLAERLGCVHATVETHLKELGKTWKYGVWIPHELSPRQLQLRVDACMELMTSHRNYQWLHNLLTGDEKWVLYVNHTRKRQWLGAGQAGVATPKNELHPKKIMLSVWWSVKGIIHWEILPAGCTVTADLYCQQLDRVAAKLHGKQDRIYFLHDNPRPHVAKLTREKLLKLGWITLPHPPYSPDLAPTDYHLFRSLSNYLSEKKFDDENDLSTELAYFFAQKSQDFYEHGIFSLPTRWQQVIGSDGGYIVES</sequence>
<dbReference type="GO" id="GO:0000729">
    <property type="term" value="P:DNA double-strand break processing"/>
    <property type="evidence" value="ECO:0007669"/>
    <property type="project" value="TreeGrafter"/>
</dbReference>
<dbReference type="Gene3D" id="3.30.420.10">
    <property type="entry name" value="Ribonuclease H-like superfamily/Ribonuclease H"/>
    <property type="match status" value="1"/>
</dbReference>
<organism evidence="2 3">
    <name type="scientific">Adineta ricciae</name>
    <name type="common">Rotifer</name>
    <dbReference type="NCBI Taxonomy" id="249248"/>
    <lineage>
        <taxon>Eukaryota</taxon>
        <taxon>Metazoa</taxon>
        <taxon>Spiralia</taxon>
        <taxon>Gnathifera</taxon>
        <taxon>Rotifera</taxon>
        <taxon>Eurotatoria</taxon>
        <taxon>Bdelloidea</taxon>
        <taxon>Adinetida</taxon>
        <taxon>Adinetidae</taxon>
        <taxon>Adineta</taxon>
    </lineage>
</organism>
<proteinExistence type="predicted"/>
<dbReference type="InterPro" id="IPR036388">
    <property type="entry name" value="WH-like_DNA-bd_sf"/>
</dbReference>